<evidence type="ECO:0000313" key="1">
    <source>
        <dbReference type="EMBL" id="VVC41246.1"/>
    </source>
</evidence>
<evidence type="ECO:0000313" key="2">
    <source>
        <dbReference type="Proteomes" id="UP000325440"/>
    </source>
</evidence>
<dbReference type="AlphaFoldDB" id="A0A5E4NDM8"/>
<dbReference type="Proteomes" id="UP000325440">
    <property type="component" value="Unassembled WGS sequence"/>
</dbReference>
<organism evidence="1 2">
    <name type="scientific">Cinara cedri</name>
    <dbReference type="NCBI Taxonomy" id="506608"/>
    <lineage>
        <taxon>Eukaryota</taxon>
        <taxon>Metazoa</taxon>
        <taxon>Ecdysozoa</taxon>
        <taxon>Arthropoda</taxon>
        <taxon>Hexapoda</taxon>
        <taxon>Insecta</taxon>
        <taxon>Pterygota</taxon>
        <taxon>Neoptera</taxon>
        <taxon>Paraneoptera</taxon>
        <taxon>Hemiptera</taxon>
        <taxon>Sternorrhyncha</taxon>
        <taxon>Aphidomorpha</taxon>
        <taxon>Aphidoidea</taxon>
        <taxon>Aphididae</taxon>
        <taxon>Lachninae</taxon>
        <taxon>Cinara</taxon>
    </lineage>
</organism>
<protein>
    <submittedName>
        <fullName evidence="1">Uncharacterized protein</fullName>
    </submittedName>
</protein>
<sequence length="72" mass="8054">MVESIMARKEEVVDGGDKFLRYQQTNPMASSMGDDLSLRDLTHPTLNDCLKSHNAATFKLVKTDHIIVAHVL</sequence>
<reference evidence="1 2" key="1">
    <citation type="submission" date="2019-08" db="EMBL/GenBank/DDBJ databases">
        <authorList>
            <person name="Alioto T."/>
            <person name="Alioto T."/>
            <person name="Gomez Garrido J."/>
        </authorList>
    </citation>
    <scope>NUCLEOTIDE SEQUENCE [LARGE SCALE GENOMIC DNA]</scope>
</reference>
<keyword evidence="2" id="KW-1185">Reference proteome</keyword>
<dbReference type="EMBL" id="CABPRJ010001914">
    <property type="protein sequence ID" value="VVC41246.1"/>
    <property type="molecule type" value="Genomic_DNA"/>
</dbReference>
<gene>
    <name evidence="1" type="ORF">CINCED_3A017469</name>
</gene>
<dbReference type="OrthoDB" id="6762708at2759"/>
<proteinExistence type="predicted"/>
<accession>A0A5E4NDM8</accession>
<name>A0A5E4NDM8_9HEMI</name>